<dbReference type="GO" id="GO:0006629">
    <property type="term" value="P:lipid metabolic process"/>
    <property type="evidence" value="ECO:0007669"/>
    <property type="project" value="InterPro"/>
</dbReference>
<organism evidence="9 10">
    <name type="scientific">Orbilia ellipsospora</name>
    <dbReference type="NCBI Taxonomy" id="2528407"/>
    <lineage>
        <taxon>Eukaryota</taxon>
        <taxon>Fungi</taxon>
        <taxon>Dikarya</taxon>
        <taxon>Ascomycota</taxon>
        <taxon>Pezizomycotina</taxon>
        <taxon>Orbiliomycetes</taxon>
        <taxon>Orbiliales</taxon>
        <taxon>Orbiliaceae</taxon>
        <taxon>Orbilia</taxon>
    </lineage>
</organism>
<sequence>MALKMAPDMPTLINWDYCTQSIFPMISTYLLTIVFTATLVISTPKKSLARYASLPILVYLCITIFRQGFRAFPKNPVMVSNWACQGYNIFLQTTTITLLEHIDIMDPVISKPRNGHPPSYFVRLWRAMAYCVNARGINTPYQIKNVPSFDSKRPGWVPSRRRFLFTNFLWFVVLYTIQDSFYKPELALTIEDEKKFLGTDRENLVWRRPEDGVITGNEIGYRIFMEMLMWLIMIPLSVNLRYTFWSLVAVGLGLSEPKNWPPPFDSAKESYTLRLFWGKFWHQTLRWHFGKPAQFITHNLLNLPKKGLIQRYTNIFLVFFLSGIMHANQSLILLGAEGREIRLKGWYREIIFFMIMATGIMVEDGAQWLFRGEKVRKSEEKEGHVLWKRVLGYMWVWGLLVMVGPLIDYPKVRARLPTWLPFRLFAILR</sequence>
<dbReference type="AlphaFoldDB" id="A0AAV9X1B5"/>
<feature type="transmembrane region" description="Helical" evidence="7">
    <location>
        <begin position="390"/>
        <end position="407"/>
    </location>
</feature>
<feature type="transmembrane region" description="Helical" evidence="7">
    <location>
        <begin position="48"/>
        <end position="65"/>
    </location>
</feature>
<name>A0AAV9X1B5_9PEZI</name>
<feature type="transmembrane region" description="Helical" evidence="7">
    <location>
        <begin position="21"/>
        <end position="42"/>
    </location>
</feature>
<evidence type="ECO:0000259" key="8">
    <source>
        <dbReference type="Pfam" id="PF13813"/>
    </source>
</evidence>
<feature type="transmembrane region" description="Helical" evidence="7">
    <location>
        <begin position="346"/>
        <end position="370"/>
    </location>
</feature>
<dbReference type="GO" id="GO:0016020">
    <property type="term" value="C:membrane"/>
    <property type="evidence" value="ECO:0007669"/>
    <property type="project" value="UniProtKB-SubCell"/>
</dbReference>
<dbReference type="GO" id="GO:0008374">
    <property type="term" value="F:O-acyltransferase activity"/>
    <property type="evidence" value="ECO:0007669"/>
    <property type="project" value="InterPro"/>
</dbReference>
<dbReference type="EMBL" id="JAVHJO010000012">
    <property type="protein sequence ID" value="KAK6532083.1"/>
    <property type="molecule type" value="Genomic_DNA"/>
</dbReference>
<feature type="transmembrane region" description="Helical" evidence="7">
    <location>
        <begin position="312"/>
        <end position="334"/>
    </location>
</feature>
<keyword evidence="3" id="KW-0808">Transferase</keyword>
<keyword evidence="4 7" id="KW-0812">Transmembrane</keyword>
<evidence type="ECO:0000313" key="10">
    <source>
        <dbReference type="Proteomes" id="UP001365542"/>
    </source>
</evidence>
<keyword evidence="6 7" id="KW-0472">Membrane</keyword>
<comment type="caution">
    <text evidence="9">The sequence shown here is derived from an EMBL/GenBank/DDBJ whole genome shotgun (WGS) entry which is preliminary data.</text>
</comment>
<protein>
    <recommendedName>
        <fullName evidence="8">Wax synthase domain-containing protein</fullName>
    </recommendedName>
</protein>
<evidence type="ECO:0000256" key="6">
    <source>
        <dbReference type="ARBA" id="ARBA00023136"/>
    </source>
</evidence>
<gene>
    <name evidence="9" type="ORF">TWF694_003245</name>
</gene>
<reference evidence="9 10" key="1">
    <citation type="submission" date="2019-10" db="EMBL/GenBank/DDBJ databases">
        <authorList>
            <person name="Palmer J.M."/>
        </authorList>
    </citation>
    <scope>NUCLEOTIDE SEQUENCE [LARGE SCALE GENOMIC DNA]</scope>
    <source>
        <strain evidence="9 10">TWF694</strain>
    </source>
</reference>
<evidence type="ECO:0000256" key="5">
    <source>
        <dbReference type="ARBA" id="ARBA00022989"/>
    </source>
</evidence>
<dbReference type="PANTHER" id="PTHR31595">
    <property type="entry name" value="LONG-CHAIN-ALCOHOL O-FATTY-ACYLTRANSFERASE 3-RELATED"/>
    <property type="match status" value="1"/>
</dbReference>
<keyword evidence="10" id="KW-1185">Reference proteome</keyword>
<feature type="domain" description="Wax synthase" evidence="8">
    <location>
        <begin position="260"/>
        <end position="336"/>
    </location>
</feature>
<evidence type="ECO:0000313" key="9">
    <source>
        <dbReference type="EMBL" id="KAK6532083.1"/>
    </source>
</evidence>
<evidence type="ECO:0000256" key="2">
    <source>
        <dbReference type="ARBA" id="ARBA00007282"/>
    </source>
</evidence>
<evidence type="ECO:0000256" key="3">
    <source>
        <dbReference type="ARBA" id="ARBA00022679"/>
    </source>
</evidence>
<accession>A0AAV9X1B5</accession>
<comment type="similarity">
    <text evidence="2">Belongs to the wax synthase family.</text>
</comment>
<dbReference type="Proteomes" id="UP001365542">
    <property type="component" value="Unassembled WGS sequence"/>
</dbReference>
<dbReference type="InterPro" id="IPR032805">
    <property type="entry name" value="Wax_synthase_dom"/>
</dbReference>
<feature type="transmembrane region" description="Helical" evidence="7">
    <location>
        <begin position="228"/>
        <end position="254"/>
    </location>
</feature>
<comment type="subcellular location">
    <subcellularLocation>
        <location evidence="1">Membrane</location>
        <topology evidence="1">Multi-pass membrane protein</topology>
    </subcellularLocation>
</comment>
<evidence type="ECO:0000256" key="1">
    <source>
        <dbReference type="ARBA" id="ARBA00004141"/>
    </source>
</evidence>
<proteinExistence type="inferred from homology"/>
<keyword evidence="5 7" id="KW-1133">Transmembrane helix</keyword>
<dbReference type="Pfam" id="PF13813">
    <property type="entry name" value="MBOAT_2"/>
    <property type="match status" value="1"/>
</dbReference>
<evidence type="ECO:0000256" key="7">
    <source>
        <dbReference type="SAM" id="Phobius"/>
    </source>
</evidence>
<dbReference type="PANTHER" id="PTHR31595:SF27">
    <property type="entry name" value="WAX SYNTHASE DOMAIN-CONTAINING PROTEIN-RELATED"/>
    <property type="match status" value="1"/>
</dbReference>
<evidence type="ECO:0000256" key="4">
    <source>
        <dbReference type="ARBA" id="ARBA00022692"/>
    </source>
</evidence>
<dbReference type="InterPro" id="IPR044851">
    <property type="entry name" value="Wax_synthase"/>
</dbReference>